<dbReference type="GO" id="GO:0030145">
    <property type="term" value="F:manganese ion binding"/>
    <property type="evidence" value="ECO:0007669"/>
    <property type="project" value="InterPro"/>
</dbReference>
<keyword evidence="7" id="KW-0464">Manganese</keyword>
<dbReference type="EC" id="3.4.11.9" evidence="4"/>
<dbReference type="Pfam" id="PF00557">
    <property type="entry name" value="Peptidase_M24"/>
    <property type="match status" value="1"/>
</dbReference>
<name>A0A419HXB0_9PSEU</name>
<feature type="domain" description="Aminopeptidase P N-terminal" evidence="8">
    <location>
        <begin position="56"/>
        <end position="194"/>
    </location>
</feature>
<keyword evidence="5" id="KW-0479">Metal-binding</keyword>
<evidence type="ECO:0000256" key="4">
    <source>
        <dbReference type="ARBA" id="ARBA00012574"/>
    </source>
</evidence>
<evidence type="ECO:0000313" key="9">
    <source>
        <dbReference type="EMBL" id="RJQ81672.1"/>
    </source>
</evidence>
<dbReference type="GO" id="GO:0070006">
    <property type="term" value="F:metalloaminopeptidase activity"/>
    <property type="evidence" value="ECO:0007669"/>
    <property type="project" value="InterPro"/>
</dbReference>
<dbReference type="SUPFAM" id="SSF55920">
    <property type="entry name" value="Creatinase/aminopeptidase"/>
    <property type="match status" value="1"/>
</dbReference>
<comment type="similarity">
    <text evidence="3">Belongs to the peptidase M24B family.</text>
</comment>
<evidence type="ECO:0000256" key="2">
    <source>
        <dbReference type="ARBA" id="ARBA00001936"/>
    </source>
</evidence>
<dbReference type="SUPFAM" id="SSF53092">
    <property type="entry name" value="Creatinase/prolidase N-terminal domain"/>
    <property type="match status" value="1"/>
</dbReference>
<evidence type="ECO:0000313" key="10">
    <source>
        <dbReference type="Proteomes" id="UP000285112"/>
    </source>
</evidence>
<dbReference type="EMBL" id="QZFV01000107">
    <property type="protein sequence ID" value="RJQ81672.1"/>
    <property type="molecule type" value="Genomic_DNA"/>
</dbReference>
<dbReference type="InterPro" id="IPR052433">
    <property type="entry name" value="X-Pro_dipept-like"/>
</dbReference>
<dbReference type="Gene3D" id="3.90.230.10">
    <property type="entry name" value="Creatinase/methionine aminopeptidase superfamily"/>
    <property type="match status" value="1"/>
</dbReference>
<evidence type="ECO:0000256" key="1">
    <source>
        <dbReference type="ARBA" id="ARBA00001424"/>
    </source>
</evidence>
<evidence type="ECO:0000256" key="6">
    <source>
        <dbReference type="ARBA" id="ARBA00022801"/>
    </source>
</evidence>
<comment type="caution">
    <text evidence="9">The sequence shown here is derived from an EMBL/GenBank/DDBJ whole genome shotgun (WGS) entry which is preliminary data.</text>
</comment>
<dbReference type="InterPro" id="IPR036005">
    <property type="entry name" value="Creatinase/aminopeptidase-like"/>
</dbReference>
<proteinExistence type="inferred from homology"/>
<keyword evidence="10" id="KW-1185">Reference proteome</keyword>
<gene>
    <name evidence="9" type="ORF">D5S19_22885</name>
</gene>
<accession>A0A419HXB0</accession>
<comment type="cofactor">
    <cofactor evidence="2">
        <name>Mn(2+)</name>
        <dbReference type="ChEBI" id="CHEBI:29035"/>
    </cofactor>
</comment>
<protein>
    <recommendedName>
        <fullName evidence="4">Xaa-Pro aminopeptidase</fullName>
        <ecNumber evidence="4">3.4.11.9</ecNumber>
    </recommendedName>
</protein>
<dbReference type="OrthoDB" id="9806388at2"/>
<organism evidence="9 10">
    <name type="scientific">Amycolatopsis panacis</name>
    <dbReference type="NCBI Taxonomy" id="2340917"/>
    <lineage>
        <taxon>Bacteria</taxon>
        <taxon>Bacillati</taxon>
        <taxon>Actinomycetota</taxon>
        <taxon>Actinomycetes</taxon>
        <taxon>Pseudonocardiales</taxon>
        <taxon>Pseudonocardiaceae</taxon>
        <taxon>Amycolatopsis</taxon>
    </lineage>
</organism>
<evidence type="ECO:0000259" key="8">
    <source>
        <dbReference type="SMART" id="SM01011"/>
    </source>
</evidence>
<comment type="catalytic activity">
    <reaction evidence="1">
        <text>Release of any N-terminal amino acid, including proline, that is linked to proline, even from a dipeptide or tripeptide.</text>
        <dbReference type="EC" id="3.4.11.9"/>
    </reaction>
</comment>
<evidence type="ECO:0000256" key="3">
    <source>
        <dbReference type="ARBA" id="ARBA00008766"/>
    </source>
</evidence>
<dbReference type="PANTHER" id="PTHR43226">
    <property type="entry name" value="XAA-PRO AMINOPEPTIDASE 3"/>
    <property type="match status" value="1"/>
</dbReference>
<dbReference type="Gene3D" id="3.40.350.10">
    <property type="entry name" value="Creatinase/prolidase N-terminal domain"/>
    <property type="match status" value="1"/>
</dbReference>
<evidence type="ECO:0000256" key="5">
    <source>
        <dbReference type="ARBA" id="ARBA00022723"/>
    </source>
</evidence>
<keyword evidence="6" id="KW-0378">Hydrolase</keyword>
<sequence length="476" mass="51557">MMSESVRPESVGPDWEHLDRLIAAAGRTGNMGREFLHSMTEGWQASSFDDSEWTGTPPRRARRDRVAAELRGTTVLVPVGVLVRRTNDLHYPFRPGTDHMWLAGPTDAGAVLVLSAEGDWTLYVDERPPLGDPMALLDITRGAIWDGPPVPPEVLSKRLGLDVRPIDELERHVAGLSARAVRGLDPRVDALSVDDDGELEQHLARLRLIKDEYEIAQLQDAVDAAVQGFEAVATERRRLLQHGEAYVEGLFALHARSRGRGFSYTPVVGAGVHATVLHWFGNDGRIDEGDLLLLDAGVEGAELYSSDITRTLPVSGRFSAVQRDVYDIVQAAHAAALAAVRPGAPYTAAGEAARAVLVDGLRDLGVLPHPALAHLPDTEAVRRWSLHGVGHMLGADVHDAGVIAAEYAAGTYQVGHCLTIEPGLYFSPYDQWAPEHLHGVGVRIEDDVVVTADGVKVLSAALPTKAGEVESWLEDR</sequence>
<dbReference type="InterPro" id="IPR029149">
    <property type="entry name" value="Creatin/AminoP/Spt16_N"/>
</dbReference>
<dbReference type="GO" id="GO:0005829">
    <property type="term" value="C:cytosol"/>
    <property type="evidence" value="ECO:0007669"/>
    <property type="project" value="TreeGrafter"/>
</dbReference>
<dbReference type="Pfam" id="PF05195">
    <property type="entry name" value="AMP_N"/>
    <property type="match status" value="1"/>
</dbReference>
<dbReference type="RefSeq" id="WP_120025464.1">
    <property type="nucleotide sequence ID" value="NZ_QZFV01000107.1"/>
</dbReference>
<dbReference type="Proteomes" id="UP000285112">
    <property type="component" value="Unassembled WGS sequence"/>
</dbReference>
<evidence type="ECO:0000256" key="7">
    <source>
        <dbReference type="ARBA" id="ARBA00023211"/>
    </source>
</evidence>
<dbReference type="InterPro" id="IPR000994">
    <property type="entry name" value="Pept_M24"/>
</dbReference>
<dbReference type="InterPro" id="IPR007865">
    <property type="entry name" value="Aminopep_P_N"/>
</dbReference>
<dbReference type="SMART" id="SM01011">
    <property type="entry name" value="AMP_N"/>
    <property type="match status" value="1"/>
</dbReference>
<dbReference type="AlphaFoldDB" id="A0A419HXB0"/>
<dbReference type="GO" id="GO:0006508">
    <property type="term" value="P:proteolysis"/>
    <property type="evidence" value="ECO:0007669"/>
    <property type="project" value="TreeGrafter"/>
</dbReference>
<dbReference type="PANTHER" id="PTHR43226:SF4">
    <property type="entry name" value="XAA-PRO AMINOPEPTIDASE 3"/>
    <property type="match status" value="1"/>
</dbReference>
<reference evidence="9 10" key="1">
    <citation type="submission" date="2018-09" db="EMBL/GenBank/DDBJ databases">
        <title>YIM PH 21725 draft genome.</title>
        <authorList>
            <person name="Miao C."/>
        </authorList>
    </citation>
    <scope>NUCLEOTIDE SEQUENCE [LARGE SCALE GENOMIC DNA]</scope>
    <source>
        <strain evidence="10">YIM PH21725</strain>
    </source>
</reference>